<name>A0A8H7DHP1_9AGAR</name>
<protein>
    <submittedName>
        <fullName evidence="2">Uncharacterized protein</fullName>
    </submittedName>
</protein>
<gene>
    <name evidence="2" type="ORF">MVEN_00124400</name>
</gene>
<sequence length="108" mass="11409">MHGRVTWDLELSVDHTLQSKSQLARARIAQSTDLAQLRSCPRTLLSVPPGTSIGGADSWTGGDTAKTDEPDTVQSMPVGLTNIHLTVHGGTGGSGGTAMSIWRILMQL</sequence>
<feature type="region of interest" description="Disordered" evidence="1">
    <location>
        <begin position="46"/>
        <end position="71"/>
    </location>
</feature>
<dbReference type="Proteomes" id="UP000620124">
    <property type="component" value="Unassembled WGS sequence"/>
</dbReference>
<evidence type="ECO:0000313" key="3">
    <source>
        <dbReference type="Proteomes" id="UP000620124"/>
    </source>
</evidence>
<proteinExistence type="predicted"/>
<keyword evidence="3" id="KW-1185">Reference proteome</keyword>
<evidence type="ECO:0000256" key="1">
    <source>
        <dbReference type="SAM" id="MobiDB-lite"/>
    </source>
</evidence>
<organism evidence="2 3">
    <name type="scientific">Mycena venus</name>
    <dbReference type="NCBI Taxonomy" id="2733690"/>
    <lineage>
        <taxon>Eukaryota</taxon>
        <taxon>Fungi</taxon>
        <taxon>Dikarya</taxon>
        <taxon>Basidiomycota</taxon>
        <taxon>Agaricomycotina</taxon>
        <taxon>Agaricomycetes</taxon>
        <taxon>Agaricomycetidae</taxon>
        <taxon>Agaricales</taxon>
        <taxon>Marasmiineae</taxon>
        <taxon>Mycenaceae</taxon>
        <taxon>Mycena</taxon>
    </lineage>
</organism>
<dbReference type="EMBL" id="JACAZI010000001">
    <property type="protein sequence ID" value="KAF7372613.1"/>
    <property type="molecule type" value="Genomic_DNA"/>
</dbReference>
<evidence type="ECO:0000313" key="2">
    <source>
        <dbReference type="EMBL" id="KAF7372613.1"/>
    </source>
</evidence>
<comment type="caution">
    <text evidence="2">The sequence shown here is derived from an EMBL/GenBank/DDBJ whole genome shotgun (WGS) entry which is preliminary data.</text>
</comment>
<dbReference type="AlphaFoldDB" id="A0A8H7DHP1"/>
<accession>A0A8H7DHP1</accession>
<reference evidence="2" key="1">
    <citation type="submission" date="2020-05" db="EMBL/GenBank/DDBJ databases">
        <title>Mycena genomes resolve the evolution of fungal bioluminescence.</title>
        <authorList>
            <person name="Tsai I.J."/>
        </authorList>
    </citation>
    <scope>NUCLEOTIDE SEQUENCE</scope>
    <source>
        <strain evidence="2">CCC161011</strain>
    </source>
</reference>